<organism evidence="7 8">
    <name type="scientific">Gloeocapsopsis crepidinum LEGE 06123</name>
    <dbReference type="NCBI Taxonomy" id="588587"/>
    <lineage>
        <taxon>Bacteria</taxon>
        <taxon>Bacillati</taxon>
        <taxon>Cyanobacteriota</taxon>
        <taxon>Cyanophyceae</taxon>
        <taxon>Oscillatoriophycideae</taxon>
        <taxon>Chroococcales</taxon>
        <taxon>Chroococcaceae</taxon>
        <taxon>Gloeocapsopsis</taxon>
    </lineage>
</organism>
<dbReference type="RefSeq" id="WP_193932193.1">
    <property type="nucleotide sequence ID" value="NZ_CAWPMZ010000051.1"/>
</dbReference>
<feature type="transmembrane region" description="Helical" evidence="6">
    <location>
        <begin position="92"/>
        <end position="109"/>
    </location>
</feature>
<evidence type="ECO:0000256" key="6">
    <source>
        <dbReference type="SAM" id="Phobius"/>
    </source>
</evidence>
<evidence type="ECO:0000256" key="4">
    <source>
        <dbReference type="ARBA" id="ARBA00022989"/>
    </source>
</evidence>
<comment type="caution">
    <text evidence="7">The sequence shown here is derived from an EMBL/GenBank/DDBJ whole genome shotgun (WGS) entry which is preliminary data.</text>
</comment>
<accession>A0ABR9UUP6</accession>
<dbReference type="Pfam" id="PF06146">
    <property type="entry name" value="PsiE"/>
    <property type="match status" value="1"/>
</dbReference>
<evidence type="ECO:0000256" key="3">
    <source>
        <dbReference type="ARBA" id="ARBA00022692"/>
    </source>
</evidence>
<keyword evidence="4 6" id="KW-1133">Transmembrane helix</keyword>
<keyword evidence="2" id="KW-1003">Cell membrane</keyword>
<proteinExistence type="predicted"/>
<reference evidence="7 8" key="1">
    <citation type="submission" date="2020-10" db="EMBL/GenBank/DDBJ databases">
        <authorList>
            <person name="Castelo-Branco R."/>
            <person name="Eusebio N."/>
            <person name="Adriana R."/>
            <person name="Vieira A."/>
            <person name="Brugerolle De Fraissinette N."/>
            <person name="Rezende De Castro R."/>
            <person name="Schneider M.P."/>
            <person name="Vasconcelos V."/>
            <person name="Leao P.N."/>
        </authorList>
    </citation>
    <scope>NUCLEOTIDE SEQUENCE [LARGE SCALE GENOMIC DNA]</scope>
    <source>
        <strain evidence="7 8">LEGE 06123</strain>
    </source>
</reference>
<sequence>MLKILEKNTRYFHNWFDKERIVYSLELVQNLIVILLCISLFCIMLIRLTDIFIALLQPLKFQSITSDILFILILVELFRLLIIYLQEQRISVGVAVEISIVSVLREVILREVLEIPWQQILAVCAFLLVLAVLLLTRAWMAKIFNTIALENNQNIADKLTENSLEKRIPI</sequence>
<feature type="transmembrane region" description="Helical" evidence="6">
    <location>
        <begin position="21"/>
        <end position="48"/>
    </location>
</feature>
<gene>
    <name evidence="7" type="ORF">IQ230_11845</name>
</gene>
<comment type="subcellular location">
    <subcellularLocation>
        <location evidence="1">Cell membrane</location>
        <topology evidence="1">Multi-pass membrane protein</topology>
    </subcellularLocation>
</comment>
<dbReference type="InterPro" id="IPR020948">
    <property type="entry name" value="P_starv_induced_PsiE-like"/>
</dbReference>
<keyword evidence="5 6" id="KW-0472">Membrane</keyword>
<feature type="transmembrane region" description="Helical" evidence="6">
    <location>
        <begin position="68"/>
        <end position="85"/>
    </location>
</feature>
<evidence type="ECO:0000256" key="5">
    <source>
        <dbReference type="ARBA" id="ARBA00023136"/>
    </source>
</evidence>
<evidence type="ECO:0000313" key="7">
    <source>
        <dbReference type="EMBL" id="MBE9191033.1"/>
    </source>
</evidence>
<evidence type="ECO:0000256" key="2">
    <source>
        <dbReference type="ARBA" id="ARBA00022475"/>
    </source>
</evidence>
<keyword evidence="8" id="KW-1185">Reference proteome</keyword>
<dbReference type="EMBL" id="JADEWN010000025">
    <property type="protein sequence ID" value="MBE9191033.1"/>
    <property type="molecule type" value="Genomic_DNA"/>
</dbReference>
<name>A0ABR9UUP6_9CHRO</name>
<feature type="transmembrane region" description="Helical" evidence="6">
    <location>
        <begin position="115"/>
        <end position="135"/>
    </location>
</feature>
<protein>
    <submittedName>
        <fullName evidence="7">Phosphate-starvation-inducible PsiE family protein</fullName>
    </submittedName>
</protein>
<evidence type="ECO:0000256" key="1">
    <source>
        <dbReference type="ARBA" id="ARBA00004651"/>
    </source>
</evidence>
<keyword evidence="3 6" id="KW-0812">Transmembrane</keyword>
<dbReference type="Proteomes" id="UP000651156">
    <property type="component" value="Unassembled WGS sequence"/>
</dbReference>
<evidence type="ECO:0000313" key="8">
    <source>
        <dbReference type="Proteomes" id="UP000651156"/>
    </source>
</evidence>